<dbReference type="InterPro" id="IPR020287">
    <property type="entry name" value="Tail_sheath_C"/>
</dbReference>
<dbReference type="Pfam" id="PF04984">
    <property type="entry name" value="Phage_sheath_1"/>
    <property type="match status" value="1"/>
</dbReference>
<sequence length="417" mass="45565">MDYLHGVRVIEINEGTRTIKTVATAVIGVVCTANDADSEAFPLNTPVLLTNPLTAIAKAGKTGTLAKTLEAISDQVNTLTVVVRVEEGKKSKTKATRRGGGDGESDVQDESVSDTETDNAQTTANIIGTVTEKGQYTGMKALLVAQSKIGVKPRILGVPYLDNKAVATELASVAKKLNAFAYISAHGCETKEQAVQYQKGFGQREVMVIHGDFLAFDVNSKKVENESAVARALGLRAYLDKTMGWHKTISNVVVEGVSGVSRDITFDIQDTSTDANYLNENNVTVPINFNGYRLWGSRTCSADPLFQFENYTRTAQILRDTIAEAHAWAIDKPMTPTLVKDIIEGVNAKFRELVALGYLVDASCWYDAEINSKETLKAGRLYIDYDYTPVPPLENLNFRQRITDRYLTEFASKVAAA</sequence>
<dbReference type="InterPro" id="IPR052042">
    <property type="entry name" value="Tail_sheath_structural"/>
</dbReference>
<feature type="domain" description="Tail sheath protein C-terminal" evidence="4">
    <location>
        <begin position="302"/>
        <end position="403"/>
    </location>
</feature>
<dbReference type="InterPro" id="IPR054564">
    <property type="entry name" value="Gp18_domIII_N"/>
</dbReference>
<dbReference type="RefSeq" id="WP_132995595.1">
    <property type="nucleotide sequence ID" value="NZ_CP186878.1"/>
</dbReference>
<dbReference type="PANTHER" id="PTHR35861:SF1">
    <property type="entry name" value="PHAGE TAIL SHEATH PROTEIN"/>
    <property type="match status" value="1"/>
</dbReference>
<feature type="domain" description="Tail sheath protein Gp18-like" evidence="5">
    <location>
        <begin position="26"/>
        <end position="85"/>
    </location>
</feature>
<comment type="similarity">
    <text evidence="1">Belongs to the myoviridae tail sheath protein family.</text>
</comment>
<gene>
    <name evidence="6" type="ORF">E2R48_09775</name>
</gene>
<accession>A0AAX2S0L2</accession>
<feature type="region of interest" description="Disordered" evidence="2">
    <location>
        <begin position="90"/>
        <end position="119"/>
    </location>
</feature>
<dbReference type="Pfam" id="PF17482">
    <property type="entry name" value="Phage_sheath_1C"/>
    <property type="match status" value="1"/>
</dbReference>
<dbReference type="InterPro" id="IPR035089">
    <property type="entry name" value="Phage_sheath_subtilisin"/>
</dbReference>
<organism evidence="6 7">
    <name type="scientific">Histophilus somni</name>
    <name type="common">Haemophilus somnus</name>
    <dbReference type="NCBI Taxonomy" id="731"/>
    <lineage>
        <taxon>Bacteria</taxon>
        <taxon>Pseudomonadati</taxon>
        <taxon>Pseudomonadota</taxon>
        <taxon>Gammaproteobacteria</taxon>
        <taxon>Pasteurellales</taxon>
        <taxon>Pasteurellaceae</taxon>
        <taxon>Histophilus</taxon>
    </lineage>
</organism>
<evidence type="ECO:0000259" key="4">
    <source>
        <dbReference type="Pfam" id="PF17482"/>
    </source>
</evidence>
<dbReference type="AlphaFoldDB" id="A0AAX2S0L2"/>
<dbReference type="Proteomes" id="UP000297565">
    <property type="component" value="Unassembled WGS sequence"/>
</dbReference>
<dbReference type="EMBL" id="SNRV01000038">
    <property type="protein sequence ID" value="TEW27320.1"/>
    <property type="molecule type" value="Genomic_DNA"/>
</dbReference>
<evidence type="ECO:0000256" key="1">
    <source>
        <dbReference type="ARBA" id="ARBA00008005"/>
    </source>
</evidence>
<reference evidence="6 7" key="1">
    <citation type="submission" date="2019-03" db="EMBL/GenBank/DDBJ databases">
        <title>Horizontal Gene Transfer Machinery in Histophilus somni.</title>
        <authorList>
            <person name="Mostafa Nazari M."/>
            <person name="Liljebjelke K."/>
        </authorList>
    </citation>
    <scope>NUCLEOTIDE SEQUENCE [LARGE SCALE GENOMIC DNA]</scope>
    <source>
        <strain evidence="6 7">UOC-EPH-KLM-04</strain>
    </source>
</reference>
<dbReference type="PANTHER" id="PTHR35861">
    <property type="match status" value="1"/>
</dbReference>
<proteinExistence type="inferred from homology"/>
<evidence type="ECO:0000313" key="6">
    <source>
        <dbReference type="EMBL" id="TEW27320.1"/>
    </source>
</evidence>
<protein>
    <submittedName>
        <fullName evidence="6">Phage tail sheath protein</fullName>
    </submittedName>
</protein>
<evidence type="ECO:0000256" key="2">
    <source>
        <dbReference type="SAM" id="MobiDB-lite"/>
    </source>
</evidence>
<evidence type="ECO:0000259" key="5">
    <source>
        <dbReference type="Pfam" id="PF22671"/>
    </source>
</evidence>
<comment type="caution">
    <text evidence="6">The sequence shown here is derived from an EMBL/GenBank/DDBJ whole genome shotgun (WGS) entry which is preliminary data.</text>
</comment>
<evidence type="ECO:0000259" key="3">
    <source>
        <dbReference type="Pfam" id="PF04984"/>
    </source>
</evidence>
<feature type="domain" description="Tail sheath protein subtilisin-like" evidence="3">
    <location>
        <begin position="134"/>
        <end position="300"/>
    </location>
</feature>
<dbReference type="Pfam" id="PF22671">
    <property type="entry name" value="Gp18_domIII_N"/>
    <property type="match status" value="1"/>
</dbReference>
<name>A0AAX2S0L2_HISSO</name>
<evidence type="ECO:0000313" key="7">
    <source>
        <dbReference type="Proteomes" id="UP000297565"/>
    </source>
</evidence>
<feature type="compositionally biased region" description="Acidic residues" evidence="2">
    <location>
        <begin position="103"/>
        <end position="117"/>
    </location>
</feature>